<dbReference type="GO" id="GO:0046872">
    <property type="term" value="F:metal ion binding"/>
    <property type="evidence" value="ECO:0007669"/>
    <property type="project" value="InterPro"/>
</dbReference>
<dbReference type="PANTHER" id="PTHR43633">
    <property type="entry name" value="ALCOHOL DEHYDROGENASE YQHD"/>
    <property type="match status" value="1"/>
</dbReference>
<evidence type="ECO:0000259" key="4">
    <source>
        <dbReference type="Pfam" id="PF00465"/>
    </source>
</evidence>
<dbReference type="GO" id="GO:0008106">
    <property type="term" value="F:alcohol dehydrogenase (NADP+) activity"/>
    <property type="evidence" value="ECO:0007669"/>
    <property type="project" value="TreeGrafter"/>
</dbReference>
<organism evidence="6 7">
    <name type="scientific">Aquipseudomonas ullengensis</name>
    <dbReference type="NCBI Taxonomy" id="2759166"/>
    <lineage>
        <taxon>Bacteria</taxon>
        <taxon>Pseudomonadati</taxon>
        <taxon>Pseudomonadota</taxon>
        <taxon>Gammaproteobacteria</taxon>
        <taxon>Pseudomonadales</taxon>
        <taxon>Pseudomonadaceae</taxon>
        <taxon>Aquipseudomonas</taxon>
    </lineage>
</organism>
<evidence type="ECO:0000256" key="3">
    <source>
        <dbReference type="ARBA" id="ARBA00023002"/>
    </source>
</evidence>
<dbReference type="GO" id="GO:1990002">
    <property type="term" value="F:methylglyoxal reductase (NADPH) (acetol producing) activity"/>
    <property type="evidence" value="ECO:0007669"/>
    <property type="project" value="TreeGrafter"/>
</dbReference>
<sequence length="383" mass="41499">MRNFNFYNPTRILFGEGQIASLAQHIPAGSRVLVTHGGGSIFQNGVWEQVEQALSSYPVSRFGGIEANPQYTTLLRAVAQAKADESSFILAVGGGSVIDGSKFIAAACAYSGEPFDLLCGTRAEQALPLGCVLTLAATGSESNGNGVVSHAERQQKLPFFSPLLFPRFAILDPRTTFSLPPRQIGNGVVDAFVHTLEQYLTYPSDAPLQDRYAEGLLLTLIEEGPKALANPEDYNVRANLMWCATQALNGLLGCGVPQDWATHLIGHELTALYHLDHAQTLAVILPALLAERRDAKHAKLLQYAERVWGLRKGSPDECVDAAIHATEAFFQRMGVATRLSAHGLDAEAIPEVLAQLQRHGMLALGEHRDIDLATSERILLRAL</sequence>
<name>A0A7W4Q9F0_9GAMM</name>
<dbReference type="Gene3D" id="1.20.1090.10">
    <property type="entry name" value="Dehydroquinate synthase-like - alpha domain"/>
    <property type="match status" value="1"/>
</dbReference>
<evidence type="ECO:0000256" key="2">
    <source>
        <dbReference type="ARBA" id="ARBA00007358"/>
    </source>
</evidence>
<evidence type="ECO:0000256" key="1">
    <source>
        <dbReference type="ARBA" id="ARBA00001962"/>
    </source>
</evidence>
<gene>
    <name evidence="6" type="ORF">H3H51_06145</name>
</gene>
<protein>
    <submittedName>
        <fullName evidence="6">Iron-containing alcohol dehydrogenase</fullName>
    </submittedName>
</protein>
<dbReference type="PANTHER" id="PTHR43633:SF1">
    <property type="entry name" value="ALCOHOL DEHYDROGENASE YQHD"/>
    <property type="match status" value="1"/>
</dbReference>
<feature type="domain" description="Fe-containing alcohol dehydrogenase-like C-terminal" evidence="5">
    <location>
        <begin position="187"/>
        <end position="356"/>
    </location>
</feature>
<dbReference type="AlphaFoldDB" id="A0A7W4Q9F0"/>
<dbReference type="InterPro" id="IPR044731">
    <property type="entry name" value="BDH-like"/>
</dbReference>
<comment type="similarity">
    <text evidence="2">Belongs to the iron-containing alcohol dehydrogenase family.</text>
</comment>
<evidence type="ECO:0000259" key="5">
    <source>
        <dbReference type="Pfam" id="PF25137"/>
    </source>
</evidence>
<dbReference type="Pfam" id="PF00465">
    <property type="entry name" value="Fe-ADH"/>
    <property type="match status" value="1"/>
</dbReference>
<proteinExistence type="inferred from homology"/>
<dbReference type="InterPro" id="IPR056798">
    <property type="entry name" value="ADH_Fe_C"/>
</dbReference>
<dbReference type="SUPFAM" id="SSF56796">
    <property type="entry name" value="Dehydroquinate synthase-like"/>
    <property type="match status" value="1"/>
</dbReference>
<dbReference type="FunFam" id="3.40.50.1970:FF:000003">
    <property type="entry name" value="Alcohol dehydrogenase, iron-containing"/>
    <property type="match status" value="1"/>
</dbReference>
<dbReference type="PROSITE" id="PS00060">
    <property type="entry name" value="ADH_IRON_2"/>
    <property type="match status" value="1"/>
</dbReference>
<dbReference type="CDD" id="cd08187">
    <property type="entry name" value="BDH"/>
    <property type="match status" value="1"/>
</dbReference>
<dbReference type="EMBL" id="JACJUD010000002">
    <property type="protein sequence ID" value="MBB2494594.1"/>
    <property type="molecule type" value="Genomic_DNA"/>
</dbReference>
<dbReference type="Gene3D" id="3.40.50.1970">
    <property type="match status" value="1"/>
</dbReference>
<dbReference type="RefSeq" id="WP_183088168.1">
    <property type="nucleotide sequence ID" value="NZ_JACJUD010000002.1"/>
</dbReference>
<dbReference type="InterPro" id="IPR018211">
    <property type="entry name" value="ADH_Fe_CS"/>
</dbReference>
<comment type="cofactor">
    <cofactor evidence="1">
        <name>Fe cation</name>
        <dbReference type="ChEBI" id="CHEBI:24875"/>
    </cofactor>
</comment>
<feature type="domain" description="Alcohol dehydrogenase iron-type/glycerol dehydrogenase GldA" evidence="4">
    <location>
        <begin position="9"/>
        <end position="173"/>
    </location>
</feature>
<reference evidence="6 7" key="1">
    <citation type="submission" date="2020-08" db="EMBL/GenBank/DDBJ databases">
        <authorList>
            <person name="Kim C.M."/>
        </authorList>
    </citation>
    <scope>NUCLEOTIDE SEQUENCE [LARGE SCALE GENOMIC DNA]</scope>
    <source>
        <strain evidence="6 7">UL070</strain>
    </source>
</reference>
<keyword evidence="3" id="KW-0560">Oxidoreductase</keyword>
<evidence type="ECO:0000313" key="6">
    <source>
        <dbReference type="EMBL" id="MBB2494594.1"/>
    </source>
</evidence>
<dbReference type="GO" id="GO:0005829">
    <property type="term" value="C:cytosol"/>
    <property type="evidence" value="ECO:0007669"/>
    <property type="project" value="TreeGrafter"/>
</dbReference>
<dbReference type="GO" id="GO:1990362">
    <property type="term" value="F:butanol dehydrogenase (NAD+) activity"/>
    <property type="evidence" value="ECO:0007669"/>
    <property type="project" value="InterPro"/>
</dbReference>
<keyword evidence="7" id="KW-1185">Reference proteome</keyword>
<dbReference type="InterPro" id="IPR001670">
    <property type="entry name" value="ADH_Fe/GldA"/>
</dbReference>
<dbReference type="Proteomes" id="UP000542720">
    <property type="component" value="Unassembled WGS sequence"/>
</dbReference>
<comment type="caution">
    <text evidence="6">The sequence shown here is derived from an EMBL/GenBank/DDBJ whole genome shotgun (WGS) entry which is preliminary data.</text>
</comment>
<accession>A0A7W4Q9F0</accession>
<evidence type="ECO:0000313" key="7">
    <source>
        <dbReference type="Proteomes" id="UP000542720"/>
    </source>
</evidence>
<dbReference type="Pfam" id="PF25137">
    <property type="entry name" value="ADH_Fe_C"/>
    <property type="match status" value="1"/>
</dbReference>